<evidence type="ECO:0000256" key="5">
    <source>
        <dbReference type="PROSITE-ProRule" id="PRU00288"/>
    </source>
</evidence>
<dbReference type="GO" id="GO:0030100">
    <property type="term" value="P:regulation of endocytosis"/>
    <property type="evidence" value="ECO:0007669"/>
    <property type="project" value="TreeGrafter"/>
</dbReference>
<evidence type="ECO:0000256" key="1">
    <source>
        <dbReference type="ARBA" id="ARBA00022468"/>
    </source>
</evidence>
<evidence type="ECO:0000313" key="9">
    <source>
        <dbReference type="Proteomes" id="UP000005446"/>
    </source>
</evidence>
<sequence>MASKAMWEVDPETRSKLLEIQKVAGNDRCCDCGAPSPQWASPKFGVFICLSCAGVHRGLGVHISFVRSITMDAFKAVEIDRMREGGNKTWRDFFDKAEGNEMAGITWDDATIAERYSVDVGEEYKDRLTAKVEGKEYVPTAKAPTATNTTSFHNSSSRTATPLSSSRNDSPSRPGVKAKVDDKYFAGLGQANASRSADLPPSQGGKYAGFGSAGPEPVRQEGLPGFNDLQRDPVAALSKGFGWFTKSVASTAKTVNDGYIQPTAAKLAETDLAAQARLTAATVAKGAQTGAKSAAEGFNRFVEGPSSGGAYRQAPLDESKKDFWDSFAEAGSARQGGAAGMGGMGASKPSAIGTSAVRKQGKKDDDWDKW</sequence>
<organism evidence="8 9">
    <name type="scientific">Glarea lozoyensis (strain ATCC 74030 / MF5533)</name>
    <dbReference type="NCBI Taxonomy" id="1104152"/>
    <lineage>
        <taxon>Eukaryota</taxon>
        <taxon>Fungi</taxon>
        <taxon>Dikarya</taxon>
        <taxon>Ascomycota</taxon>
        <taxon>Pezizomycotina</taxon>
        <taxon>Leotiomycetes</taxon>
        <taxon>Helotiales</taxon>
        <taxon>Helotiaceae</taxon>
        <taxon>Glarea</taxon>
    </lineage>
</organism>
<gene>
    <name evidence="8" type="ORF">M7I_2675</name>
</gene>
<feature type="region of interest" description="Disordered" evidence="6">
    <location>
        <begin position="333"/>
        <end position="370"/>
    </location>
</feature>
<dbReference type="PRINTS" id="PR00405">
    <property type="entry name" value="REVINTRACTNG"/>
</dbReference>
<dbReference type="PANTHER" id="PTHR46395">
    <property type="entry name" value="ADP-RIBOSYLATION FACTOR GTPASE-ACTIVATING PROTEIN 1"/>
    <property type="match status" value="1"/>
</dbReference>
<keyword evidence="3 5" id="KW-0863">Zinc-finger</keyword>
<feature type="domain" description="Arf-GAP" evidence="7">
    <location>
        <begin position="14"/>
        <end position="137"/>
    </location>
</feature>
<dbReference type="PROSITE" id="PS50115">
    <property type="entry name" value="ARFGAP"/>
    <property type="match status" value="1"/>
</dbReference>
<evidence type="ECO:0000256" key="4">
    <source>
        <dbReference type="ARBA" id="ARBA00022833"/>
    </source>
</evidence>
<dbReference type="SMART" id="SM00105">
    <property type="entry name" value="ArfGap"/>
    <property type="match status" value="1"/>
</dbReference>
<name>H0EJE9_GLAL7</name>
<feature type="region of interest" description="Disordered" evidence="6">
    <location>
        <begin position="192"/>
        <end position="227"/>
    </location>
</feature>
<comment type="caution">
    <text evidence="8">The sequence shown here is derived from an EMBL/GenBank/DDBJ whole genome shotgun (WGS) entry which is preliminary data.</text>
</comment>
<accession>H0EJE9</accession>
<evidence type="ECO:0000256" key="3">
    <source>
        <dbReference type="ARBA" id="ARBA00022771"/>
    </source>
</evidence>
<dbReference type="Proteomes" id="UP000005446">
    <property type="component" value="Unassembled WGS sequence"/>
</dbReference>
<dbReference type="HOGENOM" id="CLU_044516_2_0_1"/>
<feature type="region of interest" description="Disordered" evidence="6">
    <location>
        <begin position="139"/>
        <end position="179"/>
    </location>
</feature>
<dbReference type="FunCoup" id="H0EJE9">
    <property type="interactions" value="411"/>
</dbReference>
<evidence type="ECO:0000313" key="8">
    <source>
        <dbReference type="EMBL" id="EHL01342.1"/>
    </source>
</evidence>
<dbReference type="InterPro" id="IPR001164">
    <property type="entry name" value="ArfGAP_dom"/>
</dbReference>
<dbReference type="SUPFAM" id="SSF57863">
    <property type="entry name" value="ArfGap/RecO-like zinc finger"/>
    <property type="match status" value="1"/>
</dbReference>
<dbReference type="FunFam" id="1.10.220.150:FF:000014">
    <property type="entry name" value="ADP-ribosylation factor GTPase-activating protein"/>
    <property type="match status" value="1"/>
</dbReference>
<proteinExistence type="predicted"/>
<evidence type="ECO:0000256" key="6">
    <source>
        <dbReference type="SAM" id="MobiDB-lite"/>
    </source>
</evidence>
<dbReference type="AlphaFoldDB" id="H0EJE9"/>
<evidence type="ECO:0000259" key="7">
    <source>
        <dbReference type="PROSITE" id="PS50115"/>
    </source>
</evidence>
<keyword evidence="2" id="KW-0479">Metal-binding</keyword>
<dbReference type="InterPro" id="IPR038508">
    <property type="entry name" value="ArfGAP_dom_sf"/>
</dbReference>
<dbReference type="Gene3D" id="1.10.220.150">
    <property type="entry name" value="Arf GTPase activating protein"/>
    <property type="match status" value="1"/>
</dbReference>
<dbReference type="Pfam" id="PF01412">
    <property type="entry name" value="ArfGap"/>
    <property type="match status" value="1"/>
</dbReference>
<dbReference type="EMBL" id="AGUE01000055">
    <property type="protein sequence ID" value="EHL01342.1"/>
    <property type="molecule type" value="Genomic_DNA"/>
</dbReference>
<protein>
    <submittedName>
        <fullName evidence="8">Putative ADP-ribosylation factor GTPase-activating protein GCS1</fullName>
    </submittedName>
</protein>
<dbReference type="CDD" id="cd08830">
    <property type="entry name" value="ArfGap_ArfGap1"/>
    <property type="match status" value="1"/>
</dbReference>
<dbReference type="GO" id="GO:0000139">
    <property type="term" value="C:Golgi membrane"/>
    <property type="evidence" value="ECO:0007669"/>
    <property type="project" value="TreeGrafter"/>
</dbReference>
<reference evidence="8 9" key="1">
    <citation type="journal article" date="2012" name="Eukaryot. Cell">
        <title>Genome sequence of the fungus Glarea lozoyensis: the first genome sequence of a species from the Helotiaceae family.</title>
        <authorList>
            <person name="Youssar L."/>
            <person name="Gruening B.A."/>
            <person name="Erxleben A."/>
            <person name="Guenther S."/>
            <person name="Huettel W."/>
        </authorList>
    </citation>
    <scope>NUCLEOTIDE SEQUENCE [LARGE SCALE GENOMIC DNA]</scope>
    <source>
        <strain evidence="9">ATCC 74030 / MF5533</strain>
    </source>
</reference>
<dbReference type="InParanoid" id="H0EJE9"/>
<evidence type="ECO:0000256" key="2">
    <source>
        <dbReference type="ARBA" id="ARBA00022723"/>
    </source>
</evidence>
<feature type="compositionally biased region" description="Low complexity" evidence="6">
    <location>
        <begin position="139"/>
        <end position="167"/>
    </location>
</feature>
<keyword evidence="9" id="KW-1185">Reference proteome</keyword>
<dbReference type="OrthoDB" id="983479at2759"/>
<dbReference type="InterPro" id="IPR037278">
    <property type="entry name" value="ARFGAP/RecO"/>
</dbReference>
<keyword evidence="1" id="KW-0343">GTPase activation</keyword>
<dbReference type="PANTHER" id="PTHR46395:SF1">
    <property type="entry name" value="ADP-RIBOSYLATION FACTOR GTPASE-ACTIVATING PROTEIN 1"/>
    <property type="match status" value="1"/>
</dbReference>
<keyword evidence="4" id="KW-0862">Zinc</keyword>
<dbReference type="GO" id="GO:0005096">
    <property type="term" value="F:GTPase activator activity"/>
    <property type="evidence" value="ECO:0007669"/>
    <property type="project" value="UniProtKB-KW"/>
</dbReference>
<dbReference type="GO" id="GO:0008270">
    <property type="term" value="F:zinc ion binding"/>
    <property type="evidence" value="ECO:0007669"/>
    <property type="project" value="UniProtKB-KW"/>
</dbReference>
<dbReference type="GO" id="GO:0032012">
    <property type="term" value="P:regulation of ARF protein signal transduction"/>
    <property type="evidence" value="ECO:0007669"/>
    <property type="project" value="TreeGrafter"/>
</dbReference>